<dbReference type="Proteomes" id="UP000015530">
    <property type="component" value="Unassembled WGS sequence"/>
</dbReference>
<dbReference type="PANTHER" id="PTHR43173">
    <property type="entry name" value="ABC1 FAMILY PROTEIN"/>
    <property type="match status" value="1"/>
</dbReference>
<gene>
    <name evidence="2" type="ORF">CGLO_08025</name>
</gene>
<dbReference type="STRING" id="1237896.T0LL06"/>
<dbReference type="Pfam" id="PF03109">
    <property type="entry name" value="ABC1"/>
    <property type="match status" value="1"/>
</dbReference>
<comment type="caution">
    <text evidence="2">The sequence shown here is derived from an EMBL/GenBank/DDBJ whole genome shotgun (WGS) entry which is preliminary data.</text>
</comment>
<dbReference type="GO" id="GO:0007005">
    <property type="term" value="P:mitochondrion organization"/>
    <property type="evidence" value="ECO:0007669"/>
    <property type="project" value="TreeGrafter"/>
</dbReference>
<name>T0LL06_COLGC</name>
<evidence type="ECO:0000313" key="3">
    <source>
        <dbReference type="Proteomes" id="UP000015530"/>
    </source>
</evidence>
<reference evidence="3" key="1">
    <citation type="journal article" date="2013" name="Mol. Plant Microbe Interact.">
        <title>Global aspects of pacC regulation of pathogenicity genes in Colletotrichum gloeosporioides as revealed by transcriptome analysis.</title>
        <authorList>
            <person name="Alkan N."/>
            <person name="Meng X."/>
            <person name="Friedlander G."/>
            <person name="Reuveni E."/>
            <person name="Sukno S."/>
            <person name="Sherman A."/>
            <person name="Thon M."/>
            <person name="Fluhr R."/>
            <person name="Prusky D."/>
        </authorList>
    </citation>
    <scope>NUCLEOTIDE SEQUENCE [LARGE SCALE GENOMIC DNA]</scope>
    <source>
        <strain evidence="3">Cg-14</strain>
    </source>
</reference>
<accession>T0LL06</accession>
<evidence type="ECO:0000259" key="1">
    <source>
        <dbReference type="Pfam" id="PF03109"/>
    </source>
</evidence>
<dbReference type="InterPro" id="IPR051130">
    <property type="entry name" value="Mito_struct-func_regulator"/>
</dbReference>
<dbReference type="eggNOG" id="KOG1235">
    <property type="taxonomic scope" value="Eukaryota"/>
</dbReference>
<dbReference type="PANTHER" id="PTHR43173:SF19">
    <property type="entry name" value="AARF DOMAIN-CONTAINING PROTEIN KINASE 1"/>
    <property type="match status" value="1"/>
</dbReference>
<feature type="domain" description="ABC1 atypical kinase-like" evidence="1">
    <location>
        <begin position="1"/>
        <end position="109"/>
    </location>
</feature>
<sequence>MQRVSGHRLDDLEYLDANGIDRDEVSACLARIFNEMIFGHNAPLHCDPHGGNLAIRKNESRRGLRGGHNFDIILYDHGLYRDIPRDLQRSYAKMWLAVIDGDMGRMRKYAKEVANINDEQFPLFASAITGRDWSVLNSEGSVLQTRTADEKKEMGDALQEGLLADLVQLLGQVPRIILLILKTNDLTRSLDENLHTRQGPIRSFMILARYCTRTVFEEQLEELRARGSLLWPPNAFRLASAWVGFLRVEFKLGAFELWLSLKRVIGLKGAEFSAPGM</sequence>
<dbReference type="EMBL" id="AMYD01001612">
    <property type="protein sequence ID" value="EQB52361.1"/>
    <property type="molecule type" value="Genomic_DNA"/>
</dbReference>
<dbReference type="GO" id="GO:0055088">
    <property type="term" value="P:lipid homeostasis"/>
    <property type="evidence" value="ECO:0007669"/>
    <property type="project" value="TreeGrafter"/>
</dbReference>
<dbReference type="AlphaFoldDB" id="T0LL06"/>
<proteinExistence type="predicted"/>
<protein>
    <submittedName>
        <fullName evidence="2">ABC1 family protein</fullName>
    </submittedName>
</protein>
<dbReference type="InterPro" id="IPR004147">
    <property type="entry name" value="ABC1_dom"/>
</dbReference>
<dbReference type="HOGENOM" id="CLU_006533_2_5_1"/>
<organism evidence="2 3">
    <name type="scientific">Colletotrichum gloeosporioides (strain Cg-14)</name>
    <name type="common">Anthracnose fungus</name>
    <name type="synonym">Glomerella cingulata</name>
    <dbReference type="NCBI Taxonomy" id="1237896"/>
    <lineage>
        <taxon>Eukaryota</taxon>
        <taxon>Fungi</taxon>
        <taxon>Dikarya</taxon>
        <taxon>Ascomycota</taxon>
        <taxon>Pezizomycotina</taxon>
        <taxon>Sordariomycetes</taxon>
        <taxon>Hypocreomycetidae</taxon>
        <taxon>Glomerellales</taxon>
        <taxon>Glomerellaceae</taxon>
        <taxon>Colletotrichum</taxon>
        <taxon>Colletotrichum gloeosporioides species complex</taxon>
    </lineage>
</organism>
<dbReference type="OrthoDB" id="427480at2759"/>
<dbReference type="OMA" id="REYMERN"/>
<evidence type="ECO:0000313" key="2">
    <source>
        <dbReference type="EMBL" id="EQB52361.1"/>
    </source>
</evidence>
<dbReference type="GO" id="GO:0005743">
    <property type="term" value="C:mitochondrial inner membrane"/>
    <property type="evidence" value="ECO:0007669"/>
    <property type="project" value="TreeGrafter"/>
</dbReference>